<proteinExistence type="predicted"/>
<evidence type="ECO:0000313" key="7">
    <source>
        <dbReference type="EMBL" id="SEU09056.1"/>
    </source>
</evidence>
<feature type="domain" description="DOT1" evidence="6">
    <location>
        <begin position="1"/>
        <end position="203"/>
    </location>
</feature>
<accession>A0A1I0JFU2</accession>
<dbReference type="GO" id="GO:0051726">
    <property type="term" value="P:regulation of cell cycle"/>
    <property type="evidence" value="ECO:0007669"/>
    <property type="project" value="InterPro"/>
</dbReference>
<dbReference type="InterPro" id="IPR030445">
    <property type="entry name" value="H3-K79_meTrfase"/>
</dbReference>
<evidence type="ECO:0000313" key="8">
    <source>
        <dbReference type="Proteomes" id="UP000199181"/>
    </source>
</evidence>
<dbReference type="CDD" id="cd02440">
    <property type="entry name" value="AdoMet_MTases"/>
    <property type="match status" value="1"/>
</dbReference>
<keyword evidence="8" id="KW-1185">Reference proteome</keyword>
<dbReference type="PROSITE" id="PS51569">
    <property type="entry name" value="DOT1"/>
    <property type="match status" value="1"/>
</dbReference>
<dbReference type="SUPFAM" id="SSF53335">
    <property type="entry name" value="S-adenosyl-L-methionine-dependent methyltransferases"/>
    <property type="match status" value="1"/>
</dbReference>
<evidence type="ECO:0000256" key="3">
    <source>
        <dbReference type="ARBA" id="ARBA00022853"/>
    </source>
</evidence>
<dbReference type="PANTHER" id="PTHR21451:SF19">
    <property type="entry name" value="ACTIVATED IN BLOCKED UNFOLDED PROTEIN RESPONSE"/>
    <property type="match status" value="1"/>
</dbReference>
<evidence type="ECO:0000256" key="4">
    <source>
        <dbReference type="ARBA" id="ARBA00029821"/>
    </source>
</evidence>
<dbReference type="RefSeq" id="WP_093521179.1">
    <property type="nucleotide sequence ID" value="NZ_FOIJ01000007.1"/>
</dbReference>
<sequence length="203" mass="22343">MELTRAQEIFDQLYGNLPGYEIARAEKQRTGRGDASTTYGEVVPAPFHEVVAAVSPQPGEQFIDLGSGTGKATLLAAMLFPFSRVVGVELLPGLGDAARQVLQRYDAEVRPQLPPERQAQRIEFIDGDMLEQDFRDYDVVFAHGTCYGPQLMQQLAVKLEELKPGARAVIAGQTIQSPAFSVLGMKVMRADWGSSITALYQRR</sequence>
<evidence type="ECO:0000256" key="1">
    <source>
        <dbReference type="ARBA" id="ARBA00012190"/>
    </source>
</evidence>
<dbReference type="EMBL" id="FOIJ01000007">
    <property type="protein sequence ID" value="SEU09056.1"/>
    <property type="molecule type" value="Genomic_DNA"/>
</dbReference>
<evidence type="ECO:0000256" key="2">
    <source>
        <dbReference type="ARBA" id="ARBA00020987"/>
    </source>
</evidence>
<dbReference type="Pfam" id="PF08123">
    <property type="entry name" value="DOT1"/>
    <property type="match status" value="1"/>
</dbReference>
<gene>
    <name evidence="7" type="ORF">SAMN05443639_107232</name>
</gene>
<dbReference type="Proteomes" id="UP000199181">
    <property type="component" value="Unassembled WGS sequence"/>
</dbReference>
<dbReference type="InterPro" id="IPR029063">
    <property type="entry name" value="SAM-dependent_MTases_sf"/>
</dbReference>
<dbReference type="AlphaFoldDB" id="A0A1I0JFU2"/>
<dbReference type="PANTHER" id="PTHR21451">
    <property type="entry name" value="HISTONE H3 METHYLTRANSFERASE"/>
    <property type="match status" value="1"/>
</dbReference>
<dbReference type="Gene3D" id="3.40.50.150">
    <property type="entry name" value="Vaccinia Virus protein VP39"/>
    <property type="match status" value="1"/>
</dbReference>
<reference evidence="8" key="1">
    <citation type="submission" date="2016-10" db="EMBL/GenBank/DDBJ databases">
        <authorList>
            <person name="Varghese N."/>
            <person name="Submissions S."/>
        </authorList>
    </citation>
    <scope>NUCLEOTIDE SEQUENCE [LARGE SCALE GENOMIC DNA]</scope>
    <source>
        <strain evidence="8">DSM 16858</strain>
    </source>
</reference>
<dbReference type="GO" id="GO:0140956">
    <property type="term" value="F:histone H3K79 trimethyltransferase activity"/>
    <property type="evidence" value="ECO:0007669"/>
    <property type="project" value="UniProtKB-EC"/>
</dbReference>
<evidence type="ECO:0000259" key="6">
    <source>
        <dbReference type="PROSITE" id="PS51569"/>
    </source>
</evidence>
<name>A0A1I0JFU2_9BACT</name>
<organism evidence="7 8">
    <name type="scientific">Stigmatella erecta</name>
    <dbReference type="NCBI Taxonomy" id="83460"/>
    <lineage>
        <taxon>Bacteria</taxon>
        <taxon>Pseudomonadati</taxon>
        <taxon>Myxococcota</taxon>
        <taxon>Myxococcia</taxon>
        <taxon>Myxococcales</taxon>
        <taxon>Cystobacterineae</taxon>
        <taxon>Archangiaceae</taxon>
        <taxon>Stigmatella</taxon>
    </lineage>
</organism>
<protein>
    <recommendedName>
        <fullName evidence="2">Histone-lysine N-methyltransferase, H3 lysine-79 specific</fullName>
        <ecNumber evidence="1">2.1.1.360</ecNumber>
    </recommendedName>
    <alternativeName>
        <fullName evidence="4">Histone H3-K79 methyltransferase</fullName>
    </alternativeName>
</protein>
<keyword evidence="3" id="KW-0156">Chromatin regulator</keyword>
<evidence type="ECO:0000256" key="5">
    <source>
        <dbReference type="ARBA" id="ARBA00047770"/>
    </source>
</evidence>
<dbReference type="EC" id="2.1.1.360" evidence="1"/>
<dbReference type="InterPro" id="IPR025789">
    <property type="entry name" value="DOT1_dom"/>
</dbReference>
<comment type="catalytic activity">
    <reaction evidence="5">
        <text>L-lysyl(79)-[histone H3] + 3 S-adenosyl-L-methionine = N(6),N(6),N(6)-trimethyl-L-lysyl(79)-[histone H3] + 3 S-adenosyl-L-homocysteine + 3 H(+)</text>
        <dbReference type="Rhea" id="RHEA:60328"/>
        <dbReference type="Rhea" id="RHEA-COMP:15549"/>
        <dbReference type="Rhea" id="RHEA-COMP:15552"/>
        <dbReference type="ChEBI" id="CHEBI:15378"/>
        <dbReference type="ChEBI" id="CHEBI:29969"/>
        <dbReference type="ChEBI" id="CHEBI:57856"/>
        <dbReference type="ChEBI" id="CHEBI:59789"/>
        <dbReference type="ChEBI" id="CHEBI:61961"/>
        <dbReference type="EC" id="2.1.1.360"/>
    </reaction>
</comment>